<comment type="caution">
    <text evidence="9">The sequence shown here is derived from an EMBL/GenBank/DDBJ whole genome shotgun (WGS) entry which is preliminary data.</text>
</comment>
<gene>
    <name evidence="9" type="primary">rfc1_2</name>
    <name evidence="9" type="ORF">VKT23_006863</name>
</gene>
<evidence type="ECO:0000313" key="9">
    <source>
        <dbReference type="EMBL" id="KAK7463515.1"/>
    </source>
</evidence>
<evidence type="ECO:0000256" key="6">
    <source>
        <dbReference type="SAM" id="MobiDB-lite"/>
    </source>
</evidence>
<keyword evidence="3 7" id="KW-1133">Transmembrane helix</keyword>
<accession>A0ABR1JM26</accession>
<keyword evidence="2 7" id="KW-0812">Transmembrane</keyword>
<evidence type="ECO:0000256" key="7">
    <source>
        <dbReference type="SAM" id="Phobius"/>
    </source>
</evidence>
<feature type="compositionally biased region" description="Polar residues" evidence="6">
    <location>
        <begin position="263"/>
        <end position="275"/>
    </location>
</feature>
<feature type="region of interest" description="Disordered" evidence="6">
    <location>
        <begin position="263"/>
        <end position="401"/>
    </location>
</feature>
<organism evidence="9 10">
    <name type="scientific">Marasmiellus scandens</name>
    <dbReference type="NCBI Taxonomy" id="2682957"/>
    <lineage>
        <taxon>Eukaryota</taxon>
        <taxon>Fungi</taxon>
        <taxon>Dikarya</taxon>
        <taxon>Basidiomycota</taxon>
        <taxon>Agaricomycotina</taxon>
        <taxon>Agaricomycetes</taxon>
        <taxon>Agaricomycetidae</taxon>
        <taxon>Agaricales</taxon>
        <taxon>Marasmiineae</taxon>
        <taxon>Omphalotaceae</taxon>
        <taxon>Marasmiellus</taxon>
    </lineage>
</organism>
<comment type="subcellular location">
    <subcellularLocation>
        <location evidence="1">Membrane</location>
    </subcellularLocation>
</comment>
<feature type="transmembrane region" description="Helical" evidence="7">
    <location>
        <begin position="452"/>
        <end position="475"/>
    </location>
</feature>
<sequence>MSFAGTPLGQGRRLDHHTFLGKPPSNGNRPPSPHRIPPSSYAYGAPALGSRSPPKPTSPPRERNPTTLDHNDDSALARFAKLKQQQSLSHLPGAPKIITSPPHNDKWSVKDTSVLIASAFHQAASGIEMSNPNAAWASGSRSTTVPRSTSVDYEQQQSSTSTRRLAPPPPRNSSSSKPNSNARARPLPKKSSSSLRIVPDSEGEESQSMSIDRSSRALSPLDPVVDMAQRAYSKASFWVKEKSSANDSVNENGSYDYAAEESAFQNEMESASAKRSNAAVHRKNRMSMDNKAYKPTQEEVEAEEDDDDFSEGGRKRRRKAKKKEAPGGPLQSLPVVGAEKRRKKRKGKGAAGGEEEDEEVEEGPGSDGEIPMDRQSAQRATSVRRSVSRHPSVQPQDLDGSFDVEQGLQSIPEDDVLSSPENTFDDSTANLSSSSLHNDGIGAKLGTLVFTFFRLGMSLITMLFHGAGKVLGMIFDIMFFRPMRWASRVKHGHSPVGLTYLVVALIFVLAAYVFKDPIRGFHLPTWSSGPSYSVPEVPVENLAELNARLQSIEAALSSLTRDNEQSRIRTENGEKGRMELAGRLGSLEGAVRKDLINRLKDIELSVGDADKERRALGAVQKEVLVLKEVVDVLQQRPSSSDDGERVGSDAEARAKLQALEERVGSVEGGVKEALELGKNAVKTGSSPSWWNKGSNKGLTIKSSDGQDVTSLIQNLVDSAVSLYGKDILARPDFAQYSGGARVVPSLTSPTFELRPPNLRSQLVGMLTGGGYQIGRPPVTALHHDLHNGNCWPMVGTEGNLGVALATPAYIESVSIDHVPSEASFDMRSAPRHMEVWGMIEGRDNVAKFKQLLQDKEARREEARQNGEEVPPEEDYPKDLPKNYMRIASFTYNIHSPQYVQTFPILPEVKELGIDFGIVVLRIMDNWGRDEFTCLYRFRVHGQQMGEIPLPYPEEVLDSSS</sequence>
<dbReference type="PANTHER" id="PTHR12911">
    <property type="entry name" value="SAD1/UNC-84-LIKE PROTEIN-RELATED"/>
    <property type="match status" value="1"/>
</dbReference>
<feature type="compositionally biased region" description="Basic and acidic residues" evidence="6">
    <location>
        <begin position="60"/>
        <end position="75"/>
    </location>
</feature>
<feature type="compositionally biased region" description="Low complexity" evidence="6">
    <location>
        <begin position="383"/>
        <end position="393"/>
    </location>
</feature>
<evidence type="ECO:0000256" key="2">
    <source>
        <dbReference type="ARBA" id="ARBA00022692"/>
    </source>
</evidence>
<dbReference type="PROSITE" id="PS51469">
    <property type="entry name" value="SUN"/>
    <property type="match status" value="1"/>
</dbReference>
<feature type="compositionally biased region" description="Polar residues" evidence="6">
    <location>
        <begin position="419"/>
        <end position="430"/>
    </location>
</feature>
<evidence type="ECO:0000259" key="8">
    <source>
        <dbReference type="PROSITE" id="PS51469"/>
    </source>
</evidence>
<dbReference type="InterPro" id="IPR045119">
    <property type="entry name" value="SUN1-5"/>
</dbReference>
<evidence type="ECO:0000256" key="1">
    <source>
        <dbReference type="ARBA" id="ARBA00004370"/>
    </source>
</evidence>
<feature type="region of interest" description="Disordered" evidence="6">
    <location>
        <begin position="858"/>
        <end position="877"/>
    </location>
</feature>
<feature type="region of interest" description="Disordered" evidence="6">
    <location>
        <begin position="411"/>
        <end position="430"/>
    </location>
</feature>
<proteinExistence type="predicted"/>
<keyword evidence="4 7" id="KW-0472">Membrane</keyword>
<keyword evidence="10" id="KW-1185">Reference proteome</keyword>
<dbReference type="InterPro" id="IPR012919">
    <property type="entry name" value="SUN_dom"/>
</dbReference>
<evidence type="ECO:0000256" key="4">
    <source>
        <dbReference type="ARBA" id="ARBA00023136"/>
    </source>
</evidence>
<dbReference type="EMBL" id="JBANRG010000009">
    <property type="protein sequence ID" value="KAK7463515.1"/>
    <property type="molecule type" value="Genomic_DNA"/>
</dbReference>
<dbReference type="Pfam" id="PF07738">
    <property type="entry name" value="Sad1_UNC"/>
    <property type="match status" value="2"/>
</dbReference>
<feature type="transmembrane region" description="Helical" evidence="7">
    <location>
        <begin position="496"/>
        <end position="514"/>
    </location>
</feature>
<feature type="compositionally biased region" description="Low complexity" evidence="6">
    <location>
        <begin position="172"/>
        <end position="185"/>
    </location>
</feature>
<dbReference type="Proteomes" id="UP001498398">
    <property type="component" value="Unassembled WGS sequence"/>
</dbReference>
<feature type="domain" description="SUN" evidence="8">
    <location>
        <begin position="739"/>
        <end position="944"/>
    </location>
</feature>
<feature type="region of interest" description="Disordered" evidence="6">
    <location>
        <begin position="130"/>
        <end position="222"/>
    </location>
</feature>
<feature type="compositionally biased region" description="Acidic residues" evidence="6">
    <location>
        <begin position="353"/>
        <end position="364"/>
    </location>
</feature>
<dbReference type="PANTHER" id="PTHR12911:SF8">
    <property type="entry name" value="KLAROID PROTEIN-RELATED"/>
    <property type="match status" value="1"/>
</dbReference>
<evidence type="ECO:0000313" key="10">
    <source>
        <dbReference type="Proteomes" id="UP001498398"/>
    </source>
</evidence>
<evidence type="ECO:0000256" key="3">
    <source>
        <dbReference type="ARBA" id="ARBA00022989"/>
    </source>
</evidence>
<feature type="compositionally biased region" description="Polar residues" evidence="6">
    <location>
        <begin position="152"/>
        <end position="162"/>
    </location>
</feature>
<feature type="compositionally biased region" description="Low complexity" evidence="6">
    <location>
        <begin position="138"/>
        <end position="151"/>
    </location>
</feature>
<reference evidence="9 10" key="1">
    <citation type="submission" date="2024-01" db="EMBL/GenBank/DDBJ databases">
        <title>A draft genome for the cacao thread blight pathogen Marasmiellus scandens.</title>
        <authorList>
            <person name="Baruah I.K."/>
            <person name="Leung J."/>
            <person name="Bukari Y."/>
            <person name="Amoako-Attah I."/>
            <person name="Meinhardt L.W."/>
            <person name="Bailey B.A."/>
            <person name="Cohen S.P."/>
        </authorList>
    </citation>
    <scope>NUCLEOTIDE SEQUENCE [LARGE SCALE GENOMIC DNA]</scope>
    <source>
        <strain evidence="9 10">GH-19</strain>
    </source>
</reference>
<protein>
    <submittedName>
        <fullName evidence="9">DNA replication factor C complex subunit Rfc1</fullName>
    </submittedName>
</protein>
<name>A0ABR1JM26_9AGAR</name>
<feature type="coiled-coil region" evidence="5">
    <location>
        <begin position="542"/>
        <end position="569"/>
    </location>
</feature>
<feature type="compositionally biased region" description="Acidic residues" evidence="6">
    <location>
        <begin position="298"/>
        <end position="310"/>
    </location>
</feature>
<evidence type="ECO:0000256" key="5">
    <source>
        <dbReference type="SAM" id="Coils"/>
    </source>
</evidence>
<keyword evidence="5" id="KW-0175">Coiled coil</keyword>
<feature type="region of interest" description="Disordered" evidence="6">
    <location>
        <begin position="1"/>
        <end position="107"/>
    </location>
</feature>
<dbReference type="Gene3D" id="2.60.120.260">
    <property type="entry name" value="Galactose-binding domain-like"/>
    <property type="match status" value="1"/>
</dbReference>